<dbReference type="GO" id="GO:0016491">
    <property type="term" value="F:oxidoreductase activity"/>
    <property type="evidence" value="ECO:0007669"/>
    <property type="project" value="UniProtKB-KW"/>
</dbReference>
<keyword evidence="5" id="KW-1185">Reference proteome</keyword>
<dbReference type="AlphaFoldDB" id="A0A937ACK4"/>
<dbReference type="Gene3D" id="3.40.50.720">
    <property type="entry name" value="NAD(P)-binding Rossmann-like Domain"/>
    <property type="match status" value="2"/>
</dbReference>
<dbReference type="Pfam" id="PF02826">
    <property type="entry name" value="2-Hacid_dh_C"/>
    <property type="match status" value="1"/>
</dbReference>
<feature type="domain" description="D-isomer specific 2-hydroxyacid dehydrogenase NAD-binding" evidence="3">
    <location>
        <begin position="105"/>
        <end position="277"/>
    </location>
</feature>
<accession>A0A937ACK4</accession>
<dbReference type="InterPro" id="IPR036291">
    <property type="entry name" value="NAD(P)-bd_dom_sf"/>
</dbReference>
<evidence type="ECO:0000256" key="1">
    <source>
        <dbReference type="ARBA" id="ARBA00023002"/>
    </source>
</evidence>
<organism evidence="4 5">
    <name type="scientific">Marivirga atlantica</name>
    <dbReference type="NCBI Taxonomy" id="1548457"/>
    <lineage>
        <taxon>Bacteria</taxon>
        <taxon>Pseudomonadati</taxon>
        <taxon>Bacteroidota</taxon>
        <taxon>Cytophagia</taxon>
        <taxon>Cytophagales</taxon>
        <taxon>Marivirgaceae</taxon>
        <taxon>Marivirga</taxon>
    </lineage>
</organism>
<evidence type="ECO:0000313" key="4">
    <source>
        <dbReference type="EMBL" id="MBL0766335.1"/>
    </source>
</evidence>
<keyword evidence="1" id="KW-0560">Oxidoreductase</keyword>
<dbReference type="PANTHER" id="PTHR43333:SF1">
    <property type="entry name" value="D-ISOMER SPECIFIC 2-HYDROXYACID DEHYDROGENASE NAD-BINDING DOMAIN-CONTAINING PROTEIN"/>
    <property type="match status" value="1"/>
</dbReference>
<name>A0A937ACK4_9BACT</name>
<evidence type="ECO:0000256" key="2">
    <source>
        <dbReference type="ARBA" id="ARBA00023027"/>
    </source>
</evidence>
<dbReference type="PANTHER" id="PTHR43333">
    <property type="entry name" value="2-HACID_DH_C DOMAIN-CONTAINING PROTEIN"/>
    <property type="match status" value="1"/>
</dbReference>
<evidence type="ECO:0000259" key="3">
    <source>
        <dbReference type="Pfam" id="PF02826"/>
    </source>
</evidence>
<proteinExistence type="predicted"/>
<dbReference type="InterPro" id="IPR006140">
    <property type="entry name" value="D-isomer_DH_NAD-bd"/>
</dbReference>
<sequence length="312" mass="35309">MAQPDTYHILTSARHGETFEQYVRQHHPELKCTYAQSEEEALSILSEVNALAGFNFLHKTDLSHLKWVHSFGAGIDAFLRHNFSADLLFTKTEGEMGKRMAEYCLAHVLTSLQKINYFQQLQHNREWIQTETDALFERDIYILGTGNIGSAIAKIFKPLANKVVGINTRANLIDGFSACITIEQLKRLKLDQAIFINTLPLTAATKDLIDASIFNNKKDLIFINVGRGATLNEVDLLHAIEKGQVKKAILDVFRKEPLPEDSELWNNKAITITPHISGLTSFEDVISSFEQVYTAIKKGTEVPYQVDIKRQY</sequence>
<gene>
    <name evidence="4" type="ORF">JKP34_13795</name>
</gene>
<evidence type="ECO:0000313" key="5">
    <source>
        <dbReference type="Proteomes" id="UP000642920"/>
    </source>
</evidence>
<comment type="caution">
    <text evidence="4">The sequence shown here is derived from an EMBL/GenBank/DDBJ whole genome shotgun (WGS) entry which is preliminary data.</text>
</comment>
<keyword evidence="2" id="KW-0520">NAD</keyword>
<dbReference type="Proteomes" id="UP000642920">
    <property type="component" value="Unassembled WGS sequence"/>
</dbReference>
<protein>
    <recommendedName>
        <fullName evidence="3">D-isomer specific 2-hydroxyacid dehydrogenase NAD-binding domain-containing protein</fullName>
    </recommendedName>
</protein>
<dbReference type="SUPFAM" id="SSF51735">
    <property type="entry name" value="NAD(P)-binding Rossmann-fold domains"/>
    <property type="match status" value="1"/>
</dbReference>
<reference evidence="4" key="1">
    <citation type="submission" date="2021-01" db="EMBL/GenBank/DDBJ databases">
        <title>Marivirga sp. nov., isolated from intertidal surface sediments.</title>
        <authorList>
            <person name="Zhang M."/>
        </authorList>
    </citation>
    <scope>NUCLEOTIDE SEQUENCE</scope>
    <source>
        <strain evidence="4">SM1354</strain>
    </source>
</reference>
<dbReference type="EMBL" id="JAERQG010000003">
    <property type="protein sequence ID" value="MBL0766335.1"/>
    <property type="molecule type" value="Genomic_DNA"/>
</dbReference>
<dbReference type="RefSeq" id="WP_201922615.1">
    <property type="nucleotide sequence ID" value="NZ_JAERQG010000003.1"/>
</dbReference>
<dbReference type="GO" id="GO:0051287">
    <property type="term" value="F:NAD binding"/>
    <property type="evidence" value="ECO:0007669"/>
    <property type="project" value="InterPro"/>
</dbReference>